<accession>A0AAD9PNG2</accession>
<dbReference type="AlphaFoldDB" id="A0AAD9PNG2"/>
<dbReference type="GO" id="GO:0051723">
    <property type="term" value="F:protein methylesterase activity"/>
    <property type="evidence" value="ECO:0007669"/>
    <property type="project" value="UniProtKB-EC"/>
</dbReference>
<proteinExistence type="inferred from homology"/>
<dbReference type="PANTHER" id="PTHR14189:SF0">
    <property type="entry name" value="PROTEIN PHOSPHATASE METHYLESTERASE 1"/>
    <property type="match status" value="1"/>
</dbReference>
<dbReference type="Proteomes" id="UP001214638">
    <property type="component" value="Unassembled WGS sequence"/>
</dbReference>
<dbReference type="GeneID" id="94335306"/>
<dbReference type="Pfam" id="PF12697">
    <property type="entry name" value="Abhydrolase_6"/>
    <property type="match status" value="1"/>
</dbReference>
<comment type="catalytic activity">
    <reaction evidence="5">
        <text>[phosphatase 2A protein]-C-terminal L-leucine methyl ester + H2O = [phosphatase 2A protein]-C-terminal L-leucine + methanol + H(+)</text>
        <dbReference type="Rhea" id="RHEA:48548"/>
        <dbReference type="Rhea" id="RHEA-COMP:12134"/>
        <dbReference type="Rhea" id="RHEA-COMP:12135"/>
        <dbReference type="ChEBI" id="CHEBI:15377"/>
        <dbReference type="ChEBI" id="CHEBI:15378"/>
        <dbReference type="ChEBI" id="CHEBI:17790"/>
        <dbReference type="ChEBI" id="CHEBI:90516"/>
        <dbReference type="ChEBI" id="CHEBI:90517"/>
        <dbReference type="EC" id="3.1.1.89"/>
    </reaction>
</comment>
<dbReference type="PANTHER" id="PTHR14189">
    <property type="entry name" value="PROTEIN PHOSPHATASE METHYLESTERASE-1 RELATED"/>
    <property type="match status" value="1"/>
</dbReference>
<reference evidence="7" key="1">
    <citation type="journal article" date="2023" name="Nat. Microbiol.">
        <title>Babesia duncani multi-omics identifies virulence factors and drug targets.</title>
        <authorList>
            <person name="Singh P."/>
            <person name="Lonardi S."/>
            <person name="Liang Q."/>
            <person name="Vydyam P."/>
            <person name="Khabirova E."/>
            <person name="Fang T."/>
            <person name="Gihaz S."/>
            <person name="Thekkiniath J."/>
            <person name="Munshi M."/>
            <person name="Abel S."/>
            <person name="Ciampossin L."/>
            <person name="Batugedara G."/>
            <person name="Gupta M."/>
            <person name="Lu X.M."/>
            <person name="Lenz T."/>
            <person name="Chakravarty S."/>
            <person name="Cornillot E."/>
            <person name="Hu Y."/>
            <person name="Ma W."/>
            <person name="Gonzalez L.M."/>
            <person name="Sanchez S."/>
            <person name="Estrada K."/>
            <person name="Sanchez-Flores A."/>
            <person name="Montero E."/>
            <person name="Harb O.S."/>
            <person name="Le Roch K.G."/>
            <person name="Mamoun C.B."/>
        </authorList>
    </citation>
    <scope>NUCLEOTIDE SEQUENCE</scope>
    <source>
        <strain evidence="7">WA1</strain>
    </source>
</reference>
<organism evidence="7 8">
    <name type="scientific">Babesia duncani</name>
    <dbReference type="NCBI Taxonomy" id="323732"/>
    <lineage>
        <taxon>Eukaryota</taxon>
        <taxon>Sar</taxon>
        <taxon>Alveolata</taxon>
        <taxon>Apicomplexa</taxon>
        <taxon>Aconoidasida</taxon>
        <taxon>Piroplasmida</taxon>
        <taxon>Babesiidae</taxon>
        <taxon>Babesia</taxon>
    </lineage>
</organism>
<dbReference type="KEGG" id="bdw:94335306"/>
<evidence type="ECO:0000256" key="2">
    <source>
        <dbReference type="ARBA" id="ARBA00013111"/>
    </source>
</evidence>
<sequence length="305" mass="34826">METACDVSDWRHYFKRCSRISVEMLKDVDEYSVYQTYTVDDIPCYDTDPVLVICVHGYGLSAMSWATTARQLTETAMVAAVDLRGHGETYIPAHGNKYLCSEVIVMDVICVMRRLLDEINEQINRYPRVILVGHSLGAAIAIKVVDQINLSCIIGMIAIDFSEENVSANYFKNTLNAVNQIPESFNTIDDAIEWMVKTQRISTAEAARISVPSQLIQDSGVWRWKCHPKDTSRFWIDAHTMGLKLVRGHMQGKFQLILLKGFTHLIHVCRRKFYNFSGRYPNESVGNYHKVNKTGHIDENHTRES</sequence>
<evidence type="ECO:0000256" key="3">
    <source>
        <dbReference type="ARBA" id="ARBA00022487"/>
    </source>
</evidence>
<evidence type="ECO:0000313" key="8">
    <source>
        <dbReference type="Proteomes" id="UP001214638"/>
    </source>
</evidence>
<evidence type="ECO:0000256" key="1">
    <source>
        <dbReference type="ARBA" id="ARBA00008645"/>
    </source>
</evidence>
<keyword evidence="4" id="KW-0378">Hydrolase</keyword>
<dbReference type="SUPFAM" id="SSF53474">
    <property type="entry name" value="alpha/beta-Hydrolases"/>
    <property type="match status" value="1"/>
</dbReference>
<evidence type="ECO:0000256" key="5">
    <source>
        <dbReference type="ARBA" id="ARBA00049203"/>
    </source>
</evidence>
<feature type="domain" description="AB hydrolase-1" evidence="6">
    <location>
        <begin position="52"/>
        <end position="161"/>
    </location>
</feature>
<dbReference type="InterPro" id="IPR029058">
    <property type="entry name" value="AB_hydrolase_fold"/>
</dbReference>
<dbReference type="InterPro" id="IPR016812">
    <property type="entry name" value="PPase_methylesterase_euk"/>
</dbReference>
<evidence type="ECO:0000259" key="6">
    <source>
        <dbReference type="Pfam" id="PF12697"/>
    </source>
</evidence>
<gene>
    <name evidence="7" type="ORF">BdWA1_001008</name>
</gene>
<dbReference type="Gene3D" id="3.40.50.1820">
    <property type="entry name" value="alpha/beta hydrolase"/>
    <property type="match status" value="1"/>
</dbReference>
<dbReference type="InterPro" id="IPR000073">
    <property type="entry name" value="AB_hydrolase_1"/>
</dbReference>
<name>A0AAD9PNG2_9APIC</name>
<dbReference type="EMBL" id="JALLKP010000001">
    <property type="protein sequence ID" value="KAK2198003.1"/>
    <property type="molecule type" value="Genomic_DNA"/>
</dbReference>
<keyword evidence="8" id="KW-1185">Reference proteome</keyword>
<protein>
    <recommendedName>
        <fullName evidence="2">protein phosphatase methylesterase-1</fullName>
        <ecNumber evidence="2">3.1.1.89</ecNumber>
    </recommendedName>
</protein>
<evidence type="ECO:0000256" key="4">
    <source>
        <dbReference type="ARBA" id="ARBA00022801"/>
    </source>
</evidence>
<dbReference type="EC" id="3.1.1.89" evidence="2"/>
<keyword evidence="3" id="KW-0719">Serine esterase</keyword>
<comment type="caution">
    <text evidence="7">The sequence shown here is derived from an EMBL/GenBank/DDBJ whole genome shotgun (WGS) entry which is preliminary data.</text>
</comment>
<evidence type="ECO:0000313" key="7">
    <source>
        <dbReference type="EMBL" id="KAK2198003.1"/>
    </source>
</evidence>
<dbReference type="RefSeq" id="XP_067804845.1">
    <property type="nucleotide sequence ID" value="XM_067946054.1"/>
</dbReference>
<comment type="similarity">
    <text evidence="1">Belongs to the AB hydrolase superfamily.</text>
</comment>